<name>A0ABU1Z570_9BURK</name>
<dbReference type="RefSeq" id="WP_310342138.1">
    <property type="nucleotide sequence ID" value="NZ_JAVDXQ010000001.1"/>
</dbReference>
<dbReference type="Proteomes" id="UP001180536">
    <property type="component" value="Unassembled WGS sequence"/>
</dbReference>
<accession>A0ABU1Z570</accession>
<evidence type="ECO:0000259" key="1">
    <source>
        <dbReference type="Pfam" id="PF24793"/>
    </source>
</evidence>
<comment type="caution">
    <text evidence="2">The sequence shown here is derived from an EMBL/GenBank/DDBJ whole genome shotgun (WGS) entry which is preliminary data.</text>
</comment>
<evidence type="ECO:0000313" key="3">
    <source>
        <dbReference type="Proteomes" id="UP001180536"/>
    </source>
</evidence>
<proteinExistence type="predicted"/>
<gene>
    <name evidence="2" type="ORF">J2X16_000904</name>
</gene>
<dbReference type="SUPFAM" id="SSF75005">
    <property type="entry name" value="Arabinanase/levansucrase/invertase"/>
    <property type="match status" value="1"/>
</dbReference>
<dbReference type="InterPro" id="IPR056442">
    <property type="entry name" value="GINT1_N"/>
</dbReference>
<organism evidence="2 3">
    <name type="scientific">Pelomonas aquatica</name>
    <dbReference type="NCBI Taxonomy" id="431058"/>
    <lineage>
        <taxon>Bacteria</taxon>
        <taxon>Pseudomonadati</taxon>
        <taxon>Pseudomonadota</taxon>
        <taxon>Betaproteobacteria</taxon>
        <taxon>Burkholderiales</taxon>
        <taxon>Sphaerotilaceae</taxon>
        <taxon>Roseateles</taxon>
    </lineage>
</organism>
<dbReference type="InterPro" id="IPR023296">
    <property type="entry name" value="Glyco_hydro_beta-prop_sf"/>
</dbReference>
<dbReference type="Pfam" id="PF24793">
    <property type="entry name" value="GINT1_N"/>
    <property type="match status" value="1"/>
</dbReference>
<dbReference type="Gene3D" id="2.115.10.20">
    <property type="entry name" value="Glycosyl hydrolase domain, family 43"/>
    <property type="match status" value="1"/>
</dbReference>
<feature type="domain" description="Glucosamine inositolphosphorylceramide transferase 1 N-terminal" evidence="1">
    <location>
        <begin position="42"/>
        <end position="250"/>
    </location>
</feature>
<reference evidence="2 3" key="1">
    <citation type="submission" date="2023-07" db="EMBL/GenBank/DDBJ databases">
        <title>Sorghum-associated microbial communities from plants grown in Nebraska, USA.</title>
        <authorList>
            <person name="Schachtman D."/>
        </authorList>
    </citation>
    <scope>NUCLEOTIDE SEQUENCE [LARGE SCALE GENOMIC DNA]</scope>
    <source>
        <strain evidence="2 3">BE310</strain>
    </source>
</reference>
<protein>
    <recommendedName>
        <fullName evidence="1">Glucosamine inositolphosphorylceramide transferase 1 N-terminal domain-containing protein</fullName>
    </recommendedName>
</protein>
<sequence>MLKRPRTDFWQVGIVPVPVADLDARTLSAARDSITWLPDAGPWRYLADPFGLVRDDALHVFVEAYDYRVKRATIERHEFALDGLHWRGKAPVLARPFHLSFPQVFEHGGETWMVPESYQAGEIALYRAADASLNHWERERALLTGLPGADASLIEHGGSWWMFYTLVGPGARDQRELHIAHAATLTGPWTPLASNPVRANRDGARPAGRPFVSRDGVLTLPVQDSSTGYGGATRLLRFPLLTPQRVEIEVGAERLTGDLASDSHTAGLHTVNGCGDVLTLIDVKRIDRSRGRQWLDMKRRWRRLRGR</sequence>
<evidence type="ECO:0000313" key="2">
    <source>
        <dbReference type="EMBL" id="MDR7295583.1"/>
    </source>
</evidence>
<dbReference type="EMBL" id="JAVDXQ010000001">
    <property type="protein sequence ID" value="MDR7295583.1"/>
    <property type="molecule type" value="Genomic_DNA"/>
</dbReference>
<keyword evidence="3" id="KW-1185">Reference proteome</keyword>